<evidence type="ECO:0000313" key="1">
    <source>
        <dbReference type="EMBL" id="TXT02602.1"/>
    </source>
</evidence>
<dbReference type="Proteomes" id="UP000321461">
    <property type="component" value="Unassembled WGS sequence"/>
</dbReference>
<name>A0A5C9ATT7_ECOLX</name>
<evidence type="ECO:0000313" key="2">
    <source>
        <dbReference type="Proteomes" id="UP000321461"/>
    </source>
</evidence>
<reference evidence="1 2" key="1">
    <citation type="submission" date="2019-08" db="EMBL/GenBank/DDBJ databases">
        <title>Whole genome analysis of cultivated E. coli strains isolated from CD patients and healthy donors.</title>
        <authorList>
            <person name="Siniagina M.N."/>
            <person name="Markelova M.I."/>
            <person name="Laikov A.V."/>
            <person name="Boulygina E.A."/>
            <person name="Khusnutdinova D.R."/>
            <person name="Kharchenko A."/>
            <person name="Grigoryeva T.V."/>
        </authorList>
    </citation>
    <scope>NUCLEOTIDE SEQUENCE [LARGE SCALE GENOMIC DNA]</scope>
    <source>
        <strain evidence="1 2">3_77_5</strain>
    </source>
</reference>
<dbReference type="AlphaFoldDB" id="A0A5C9ATT7"/>
<accession>A0A5C9ATT7</accession>
<dbReference type="RefSeq" id="WP_058662494.1">
    <property type="nucleotide sequence ID" value="NZ_JAWVAB010000006.1"/>
</dbReference>
<comment type="caution">
    <text evidence="1">The sequence shown here is derived from an EMBL/GenBank/DDBJ whole genome shotgun (WGS) entry which is preliminary data.</text>
</comment>
<protein>
    <submittedName>
        <fullName evidence="1">Uncharacterized protein</fullName>
    </submittedName>
</protein>
<organism evidence="1 2">
    <name type="scientific">Escherichia coli</name>
    <dbReference type="NCBI Taxonomy" id="562"/>
    <lineage>
        <taxon>Bacteria</taxon>
        <taxon>Pseudomonadati</taxon>
        <taxon>Pseudomonadota</taxon>
        <taxon>Gammaproteobacteria</taxon>
        <taxon>Enterobacterales</taxon>
        <taxon>Enterobacteriaceae</taxon>
        <taxon>Escherichia</taxon>
    </lineage>
</organism>
<dbReference type="EMBL" id="VSBS01000140">
    <property type="protein sequence ID" value="TXT02602.1"/>
    <property type="molecule type" value="Genomic_DNA"/>
</dbReference>
<sequence>MAKFNLIGKNPEQAKKYFTFWTIINGGQEEKYQEAMELSLEPEFNINKVKTAGYFFMEDLIFSCSKEFFSLFMDTHRQTVKYHLSRKTYTIPELVIARYMGNYTRRARDKEAIERMTANIVCFLDAMLATGTHKRLQHLDSYEKLIAKVEEDYMIVIPDLQSVRLYEALKAKVAGNEQAELQEVIAATTGTTGTTKKRRL</sequence>
<gene>
    <name evidence="1" type="ORF">FWK02_06355</name>
</gene>
<proteinExistence type="predicted"/>